<evidence type="ECO:0000313" key="1">
    <source>
        <dbReference type="EMBL" id="MFC4500612.1"/>
    </source>
</evidence>
<proteinExistence type="predicted"/>
<gene>
    <name evidence="1" type="ORF">ACFPIH_13930</name>
</gene>
<comment type="caution">
    <text evidence="1">The sequence shown here is derived from an EMBL/GenBank/DDBJ whole genome shotgun (WGS) entry which is preliminary data.</text>
</comment>
<dbReference type="Proteomes" id="UP001595839">
    <property type="component" value="Unassembled WGS sequence"/>
</dbReference>
<dbReference type="EMBL" id="JBHSFK010000008">
    <property type="protein sequence ID" value="MFC4500612.1"/>
    <property type="molecule type" value="Genomic_DNA"/>
</dbReference>
<name>A0ABV9AMI2_9ACTN</name>
<reference evidence="2" key="1">
    <citation type="journal article" date="2019" name="Int. J. Syst. Evol. Microbiol.">
        <title>The Global Catalogue of Microorganisms (GCM) 10K type strain sequencing project: providing services to taxonomists for standard genome sequencing and annotation.</title>
        <authorList>
            <consortium name="The Broad Institute Genomics Platform"/>
            <consortium name="The Broad Institute Genome Sequencing Center for Infectious Disease"/>
            <person name="Wu L."/>
            <person name="Ma J."/>
        </authorList>
    </citation>
    <scope>NUCLEOTIDE SEQUENCE [LARGE SCALE GENOMIC DNA]</scope>
    <source>
        <strain evidence="2">CGMCC 4.7177</strain>
    </source>
</reference>
<accession>A0ABV9AMI2</accession>
<keyword evidence="2" id="KW-1185">Reference proteome</keyword>
<dbReference type="RefSeq" id="WP_381171540.1">
    <property type="nucleotide sequence ID" value="NZ_JBHSFK010000008.1"/>
</dbReference>
<protein>
    <submittedName>
        <fullName evidence="1">Uncharacterized protein</fullName>
    </submittedName>
</protein>
<sequence length="49" mass="5320">MNTLTVIDELEVLLDGSWDGDVETDAADVYKVVLEGTPKGNQSNPYGFC</sequence>
<organism evidence="1 2">
    <name type="scientific">Streptomyces vulcanius</name>
    <dbReference type="NCBI Taxonomy" id="1441876"/>
    <lineage>
        <taxon>Bacteria</taxon>
        <taxon>Bacillati</taxon>
        <taxon>Actinomycetota</taxon>
        <taxon>Actinomycetes</taxon>
        <taxon>Kitasatosporales</taxon>
        <taxon>Streptomycetaceae</taxon>
        <taxon>Streptomyces</taxon>
    </lineage>
</organism>
<evidence type="ECO:0000313" key="2">
    <source>
        <dbReference type="Proteomes" id="UP001595839"/>
    </source>
</evidence>